<dbReference type="Proteomes" id="UP001496720">
    <property type="component" value="Unassembled WGS sequence"/>
</dbReference>
<comment type="caution">
    <text evidence="4">The sequence shown here is derived from an EMBL/GenBank/DDBJ whole genome shotgun (WGS) entry which is preliminary data.</text>
</comment>
<evidence type="ECO:0000313" key="4">
    <source>
        <dbReference type="EMBL" id="MER6164873.1"/>
    </source>
</evidence>
<dbReference type="InterPro" id="IPR002372">
    <property type="entry name" value="PQQ_rpt_dom"/>
</dbReference>
<evidence type="ECO:0000313" key="5">
    <source>
        <dbReference type="Proteomes" id="UP001496720"/>
    </source>
</evidence>
<proteinExistence type="predicted"/>
<keyword evidence="5" id="KW-1185">Reference proteome</keyword>
<dbReference type="Pfam" id="PF13360">
    <property type="entry name" value="PQQ_2"/>
    <property type="match status" value="1"/>
</dbReference>
<dbReference type="EMBL" id="JBEOZY010000006">
    <property type="protein sequence ID" value="MER6164873.1"/>
    <property type="molecule type" value="Genomic_DNA"/>
</dbReference>
<protein>
    <submittedName>
        <fullName evidence="4">PQQ-binding-like beta-propeller repeat protein</fullName>
    </submittedName>
</protein>
<dbReference type="Gene3D" id="2.130.10.10">
    <property type="entry name" value="YVTN repeat-like/Quinoprotein amine dehydrogenase"/>
    <property type="match status" value="2"/>
</dbReference>
<keyword evidence="2" id="KW-0812">Transmembrane</keyword>
<feature type="region of interest" description="Disordered" evidence="1">
    <location>
        <begin position="207"/>
        <end position="226"/>
    </location>
</feature>
<accession>A0ABV1ST27</accession>
<feature type="transmembrane region" description="Helical" evidence="2">
    <location>
        <begin position="40"/>
        <end position="61"/>
    </location>
</feature>
<keyword evidence="2" id="KW-0472">Membrane</keyword>
<reference evidence="4 5" key="1">
    <citation type="submission" date="2024-06" db="EMBL/GenBank/DDBJ databases">
        <title>The Natural Products Discovery Center: Release of the First 8490 Sequenced Strains for Exploring Actinobacteria Biosynthetic Diversity.</title>
        <authorList>
            <person name="Kalkreuter E."/>
            <person name="Kautsar S.A."/>
            <person name="Yang D."/>
            <person name="Bader C.D."/>
            <person name="Teijaro C.N."/>
            <person name="Fluegel L."/>
            <person name="Davis C.M."/>
            <person name="Simpson J.R."/>
            <person name="Lauterbach L."/>
            <person name="Steele A.D."/>
            <person name="Gui C."/>
            <person name="Meng S."/>
            <person name="Li G."/>
            <person name="Viehrig K."/>
            <person name="Ye F."/>
            <person name="Su P."/>
            <person name="Kiefer A.F."/>
            <person name="Nichols A."/>
            <person name="Cepeda A.J."/>
            <person name="Yan W."/>
            <person name="Fan B."/>
            <person name="Jiang Y."/>
            <person name="Adhikari A."/>
            <person name="Zheng C.-J."/>
            <person name="Schuster L."/>
            <person name="Cowan T.M."/>
            <person name="Smanski M.J."/>
            <person name="Chevrette M.G."/>
            <person name="De Carvalho L.P.S."/>
            <person name="Shen B."/>
        </authorList>
    </citation>
    <scope>NUCLEOTIDE SEQUENCE [LARGE SCALE GENOMIC DNA]</scope>
    <source>
        <strain evidence="4 5">NPDC001615</strain>
    </source>
</reference>
<dbReference type="SUPFAM" id="SSF50998">
    <property type="entry name" value="Quinoprotein alcohol dehydrogenase-like"/>
    <property type="match status" value="1"/>
</dbReference>
<dbReference type="RefSeq" id="WP_352146785.1">
    <property type="nucleotide sequence ID" value="NZ_JBEOZY010000006.1"/>
</dbReference>
<dbReference type="InterPro" id="IPR015943">
    <property type="entry name" value="WD40/YVTN_repeat-like_dom_sf"/>
</dbReference>
<evidence type="ECO:0000256" key="1">
    <source>
        <dbReference type="SAM" id="MobiDB-lite"/>
    </source>
</evidence>
<feature type="compositionally biased region" description="Pro residues" evidence="1">
    <location>
        <begin position="1"/>
        <end position="19"/>
    </location>
</feature>
<evidence type="ECO:0000256" key="2">
    <source>
        <dbReference type="SAM" id="Phobius"/>
    </source>
</evidence>
<name>A0ABV1ST27_9ACTN</name>
<feature type="region of interest" description="Disordered" evidence="1">
    <location>
        <begin position="1"/>
        <end position="35"/>
    </location>
</feature>
<organism evidence="4 5">
    <name type="scientific">Streptomyces violaceorubidus</name>
    <dbReference type="NCBI Taxonomy" id="284042"/>
    <lineage>
        <taxon>Bacteria</taxon>
        <taxon>Bacillati</taxon>
        <taxon>Actinomycetota</taxon>
        <taxon>Actinomycetes</taxon>
        <taxon>Kitasatosporales</taxon>
        <taxon>Streptomycetaceae</taxon>
        <taxon>Streptomyces</taxon>
    </lineage>
</organism>
<evidence type="ECO:0000259" key="3">
    <source>
        <dbReference type="Pfam" id="PF13360"/>
    </source>
</evidence>
<feature type="domain" description="Pyrrolo-quinoline quinone repeat" evidence="3">
    <location>
        <begin position="189"/>
        <end position="424"/>
    </location>
</feature>
<dbReference type="InterPro" id="IPR011047">
    <property type="entry name" value="Quinoprotein_ADH-like_sf"/>
</dbReference>
<gene>
    <name evidence="4" type="ORF">ABT188_09915</name>
</gene>
<sequence length="525" mass="55591">MSFGPPPSMPPGPAAPVEPPQGRHGPDGGSGPVPKGPRKLLLGLLAMVLVGALGTGGWLLWGRGSADPKASGTAGTAVRQGPLDVRETVEKPPASTTGAMAFRFSVDDMKPGEHVEMPGMWATDRILAKGINKTLVGLSIGTDAAPGDEKWRLGLDGPICGYTRHVTGDHRTAVLFRANDWAQEAYCNQVAFVDLDDGKLVWEGRFPVSESGPESGEGADPAKDRPSVTLAHGTVAVTWGGGTVGYDMEKGTTRWTTATAAPCQDMGAAGGRGLIVREKCWTGGDDLPAESWKNVTYKLRKLDPATGKPLWTYTAAEGIRGLDVPSADPAVIAVSAGDSEITELISLDDRGRNRATISLRNGAYVADCALSDHLLIDDCPTIAVGKDQVFIRSKDQLEKQTSNWIIGFDLATGNTTKKFDSGPGALLHPVRMSGDRLLALRLSDDHITPNALVALDPRTDEEVPYLYFGLPSEAQTMTLPDENDIVVQNGRLFFGVRAADGPAEAKGKQWSYLVLGIGGGTPRKP</sequence>
<keyword evidence="2" id="KW-1133">Transmembrane helix</keyword>